<evidence type="ECO:0000313" key="8">
    <source>
        <dbReference type="Proteomes" id="UP000473854"/>
    </source>
</evidence>
<name>A0A6L6GDR7_9GAMM</name>
<dbReference type="GO" id="GO:0016020">
    <property type="term" value="C:membrane"/>
    <property type="evidence" value="ECO:0007669"/>
    <property type="project" value="UniProtKB-SubCell"/>
</dbReference>
<feature type="transmembrane region" description="Helical" evidence="5">
    <location>
        <begin position="84"/>
        <end position="106"/>
    </location>
</feature>
<keyword evidence="2 5" id="KW-0812">Transmembrane</keyword>
<keyword evidence="3 5" id="KW-1133">Transmembrane helix</keyword>
<keyword evidence="4 5" id="KW-0472">Membrane</keyword>
<gene>
    <name evidence="7" type="ORF">GIX10_05250</name>
</gene>
<dbReference type="Proteomes" id="UP000473854">
    <property type="component" value="Unassembled WGS sequence"/>
</dbReference>
<dbReference type="RefSeq" id="WP_154772471.1">
    <property type="nucleotide sequence ID" value="NZ_JAXHPE010000026.1"/>
</dbReference>
<evidence type="ECO:0000313" key="7">
    <source>
        <dbReference type="EMBL" id="MTD10853.1"/>
    </source>
</evidence>
<organism evidence="7 8">
    <name type="scientific">Acinetobacter faecalis</name>
    <dbReference type="NCBI Taxonomy" id="2665161"/>
    <lineage>
        <taxon>Bacteria</taxon>
        <taxon>Pseudomonadati</taxon>
        <taxon>Pseudomonadota</taxon>
        <taxon>Gammaproteobacteria</taxon>
        <taxon>Moraxellales</taxon>
        <taxon>Moraxellaceae</taxon>
        <taxon>Acinetobacter</taxon>
    </lineage>
</organism>
<feature type="transmembrane region" description="Helical" evidence="5">
    <location>
        <begin position="162"/>
        <end position="183"/>
    </location>
</feature>
<sequence length="217" mass="25484">MDIEQVKSTESIVSMKRLFQLFFKPKHFFSDFKNLNRESTYIFTYIAAMYVFMDRMDSQLIKTQTVTGGNLESYHWFINTWIKYWGFSAIASIFVAFFIWFVYGWWYEMRLKWSGVENQPSLLVRQVNAMQLCIAAIPVLIITIVQTFLYENYEAAFLAPEVYSGLIVLFFLVYSCWVSYVAVKTVFNANKFALFWFLILPLTVYVGVIAAFITLVV</sequence>
<reference evidence="7 8" key="1">
    <citation type="submission" date="2019-11" db="EMBL/GenBank/DDBJ databases">
        <authorList>
            <person name="An D."/>
        </authorList>
    </citation>
    <scope>NUCLEOTIDE SEQUENCE [LARGE SCALE GENOMIC DNA]</scope>
    <source>
        <strain evidence="7 8">YIM 103518</strain>
    </source>
</reference>
<dbReference type="InterPro" id="IPR006977">
    <property type="entry name" value="Yip1_dom"/>
</dbReference>
<evidence type="ECO:0000256" key="4">
    <source>
        <dbReference type="ARBA" id="ARBA00023136"/>
    </source>
</evidence>
<evidence type="ECO:0000259" key="6">
    <source>
        <dbReference type="Pfam" id="PF04893"/>
    </source>
</evidence>
<dbReference type="Pfam" id="PF04893">
    <property type="entry name" value="Yip1"/>
    <property type="match status" value="1"/>
</dbReference>
<comment type="subcellular location">
    <subcellularLocation>
        <location evidence="1">Membrane</location>
        <topology evidence="1">Multi-pass membrane protein</topology>
    </subcellularLocation>
</comment>
<proteinExistence type="predicted"/>
<dbReference type="EMBL" id="WLYL01000011">
    <property type="protein sequence ID" value="MTD10853.1"/>
    <property type="molecule type" value="Genomic_DNA"/>
</dbReference>
<dbReference type="AlphaFoldDB" id="A0A6L6GDR7"/>
<protein>
    <recommendedName>
        <fullName evidence="6">Yip1 domain-containing protein</fullName>
    </recommendedName>
</protein>
<evidence type="ECO:0000256" key="5">
    <source>
        <dbReference type="SAM" id="Phobius"/>
    </source>
</evidence>
<feature type="transmembrane region" description="Helical" evidence="5">
    <location>
        <begin position="127"/>
        <end position="150"/>
    </location>
</feature>
<evidence type="ECO:0000256" key="3">
    <source>
        <dbReference type="ARBA" id="ARBA00022989"/>
    </source>
</evidence>
<accession>A0A6L6GDR7</accession>
<comment type="caution">
    <text evidence="7">The sequence shown here is derived from an EMBL/GenBank/DDBJ whole genome shotgun (WGS) entry which is preliminary data.</text>
</comment>
<feature type="transmembrane region" description="Helical" evidence="5">
    <location>
        <begin position="195"/>
        <end position="216"/>
    </location>
</feature>
<evidence type="ECO:0000256" key="1">
    <source>
        <dbReference type="ARBA" id="ARBA00004141"/>
    </source>
</evidence>
<feature type="domain" description="Yip1" evidence="6">
    <location>
        <begin position="19"/>
        <end position="211"/>
    </location>
</feature>
<evidence type="ECO:0000256" key="2">
    <source>
        <dbReference type="ARBA" id="ARBA00022692"/>
    </source>
</evidence>